<name>A0A1H7T1Y5_9GAMM</name>
<gene>
    <name evidence="1" type="ORF">SAMN05216214_12219</name>
</gene>
<dbReference type="AlphaFoldDB" id="A0A1H7T1Y5"/>
<evidence type="ECO:0000313" key="1">
    <source>
        <dbReference type="EMBL" id="SEL78891.1"/>
    </source>
</evidence>
<dbReference type="EMBL" id="FOAS01000022">
    <property type="protein sequence ID" value="SEL78891.1"/>
    <property type="molecule type" value="Genomic_DNA"/>
</dbReference>
<protein>
    <submittedName>
        <fullName evidence="1">Transposase, IS5 family</fullName>
    </submittedName>
</protein>
<reference evidence="1 2" key="1">
    <citation type="submission" date="2016-10" db="EMBL/GenBank/DDBJ databases">
        <authorList>
            <person name="de Groot N.N."/>
        </authorList>
    </citation>
    <scope>NUCLEOTIDE SEQUENCE [LARGE SCALE GENOMIC DNA]</scope>
    <source>
        <strain evidence="1 2">JCM 19513</strain>
    </source>
</reference>
<evidence type="ECO:0000313" key="2">
    <source>
        <dbReference type="Proteomes" id="UP000185766"/>
    </source>
</evidence>
<sequence length="48" mass="5580">MQKTFSEAEYAGKKKLTRRDRFLSDLEQLTPWTLLEAQIAPFYADNTG</sequence>
<accession>A0A1H7T1Y5</accession>
<keyword evidence="2" id="KW-1185">Reference proteome</keyword>
<feature type="non-terminal residue" evidence="1">
    <location>
        <position position="48"/>
    </location>
</feature>
<proteinExistence type="predicted"/>
<organism evidence="1 2">
    <name type="scientific">Atopomonas hussainii</name>
    <dbReference type="NCBI Taxonomy" id="1429083"/>
    <lineage>
        <taxon>Bacteria</taxon>
        <taxon>Pseudomonadati</taxon>
        <taxon>Pseudomonadota</taxon>
        <taxon>Gammaproteobacteria</taxon>
        <taxon>Pseudomonadales</taxon>
        <taxon>Pseudomonadaceae</taxon>
        <taxon>Atopomonas</taxon>
    </lineage>
</organism>
<dbReference type="Proteomes" id="UP000185766">
    <property type="component" value="Unassembled WGS sequence"/>
</dbReference>